<evidence type="ECO:0000313" key="1">
    <source>
        <dbReference type="EMBL" id="PON47554.1"/>
    </source>
</evidence>
<proteinExistence type="predicted"/>
<reference evidence="2" key="1">
    <citation type="submission" date="2016-06" db="EMBL/GenBank/DDBJ databases">
        <title>Parallel loss of symbiosis genes in relatives of nitrogen-fixing non-legume Parasponia.</title>
        <authorList>
            <person name="Van Velzen R."/>
            <person name="Holmer R."/>
            <person name="Bu F."/>
            <person name="Rutten L."/>
            <person name="Van Zeijl A."/>
            <person name="Liu W."/>
            <person name="Santuari L."/>
            <person name="Cao Q."/>
            <person name="Sharma T."/>
            <person name="Shen D."/>
            <person name="Roswanjaya Y."/>
            <person name="Wardhani T."/>
            <person name="Kalhor M.S."/>
            <person name="Jansen J."/>
            <person name="Van den Hoogen J."/>
            <person name="Gungor B."/>
            <person name="Hartog M."/>
            <person name="Hontelez J."/>
            <person name="Verver J."/>
            <person name="Yang W.-C."/>
            <person name="Schijlen E."/>
            <person name="Repin R."/>
            <person name="Schilthuizen M."/>
            <person name="Schranz E."/>
            <person name="Heidstra R."/>
            <person name="Miyata K."/>
            <person name="Fedorova E."/>
            <person name="Kohlen W."/>
            <person name="Bisseling T."/>
            <person name="Smit S."/>
            <person name="Geurts R."/>
        </authorList>
    </citation>
    <scope>NUCLEOTIDE SEQUENCE [LARGE SCALE GENOMIC DNA]</scope>
    <source>
        <strain evidence="2">cv. WU1-14</strain>
    </source>
</reference>
<dbReference type="Proteomes" id="UP000237105">
    <property type="component" value="Unassembled WGS sequence"/>
</dbReference>
<organism evidence="1 2">
    <name type="scientific">Parasponia andersonii</name>
    <name type="common">Sponia andersonii</name>
    <dbReference type="NCBI Taxonomy" id="3476"/>
    <lineage>
        <taxon>Eukaryota</taxon>
        <taxon>Viridiplantae</taxon>
        <taxon>Streptophyta</taxon>
        <taxon>Embryophyta</taxon>
        <taxon>Tracheophyta</taxon>
        <taxon>Spermatophyta</taxon>
        <taxon>Magnoliopsida</taxon>
        <taxon>eudicotyledons</taxon>
        <taxon>Gunneridae</taxon>
        <taxon>Pentapetalae</taxon>
        <taxon>rosids</taxon>
        <taxon>fabids</taxon>
        <taxon>Rosales</taxon>
        <taxon>Cannabaceae</taxon>
        <taxon>Parasponia</taxon>
    </lineage>
</organism>
<name>A0A2P5BFI4_PARAD</name>
<keyword evidence="2" id="KW-1185">Reference proteome</keyword>
<dbReference type="AlphaFoldDB" id="A0A2P5BFI4"/>
<accession>A0A2P5BFI4</accession>
<dbReference type="OrthoDB" id="10422184at2759"/>
<sequence length="107" mass="11673">MVLDEAAMIEYRQVQDVLRKCDVISSKVTSRGSDGNISGSKFNIIRHRCAFVSNFGVNGDDLVCLGEKDENEGGFANITSRKNIVEESNIAAEESNIAAEESINICD</sequence>
<evidence type="ECO:0000313" key="2">
    <source>
        <dbReference type="Proteomes" id="UP000237105"/>
    </source>
</evidence>
<protein>
    <submittedName>
        <fullName evidence="1">Uncharacterized protein</fullName>
    </submittedName>
</protein>
<comment type="caution">
    <text evidence="1">The sequence shown here is derived from an EMBL/GenBank/DDBJ whole genome shotgun (WGS) entry which is preliminary data.</text>
</comment>
<gene>
    <name evidence="1" type="ORF">PanWU01x14_243130</name>
</gene>
<dbReference type="EMBL" id="JXTB01000292">
    <property type="protein sequence ID" value="PON47554.1"/>
    <property type="molecule type" value="Genomic_DNA"/>
</dbReference>